<evidence type="ECO:0000313" key="1">
    <source>
        <dbReference type="EMBL" id="JAG30783.1"/>
    </source>
</evidence>
<reference evidence="2" key="3">
    <citation type="submission" date="2014-09" db="EMBL/GenBank/DDBJ databases">
        <authorList>
            <person name="Magalhaes I.L.F."/>
            <person name="Oliveira U."/>
            <person name="Santos F.R."/>
            <person name="Vidigal T.H.D.A."/>
            <person name="Brescovit A.D."/>
            <person name="Santos A.J."/>
        </authorList>
    </citation>
    <scope>NUCLEOTIDE SEQUENCE</scope>
</reference>
<protein>
    <submittedName>
        <fullName evidence="1">Putative membrane protein ycf78</fullName>
    </submittedName>
</protein>
<dbReference type="EMBL" id="GBRD01002175">
    <property type="protein sequence ID" value="JAG63646.1"/>
    <property type="molecule type" value="Transcribed_RNA"/>
</dbReference>
<accession>A0A0A9YI54</accession>
<evidence type="ECO:0000313" key="2">
    <source>
        <dbReference type="EMBL" id="JAG63646.1"/>
    </source>
</evidence>
<gene>
    <name evidence="1" type="primary">ycf78_1</name>
    <name evidence="1" type="ORF">CM83_10964</name>
</gene>
<sequence>MPRYTGRGPRDAAALLDFSQGKIGHNNRYPAHPRGHVSNQMARGPQDSVERYSMSGRKTGFFTKEDQDTVVHDFLESTRGRRALEDLNRGSDRESLRESIRQHNLIHWRLGQGRAAGGVYA</sequence>
<dbReference type="AlphaFoldDB" id="A0A0A9YI54"/>
<proteinExistence type="predicted"/>
<dbReference type="EMBL" id="GBHO01012821">
    <property type="protein sequence ID" value="JAG30783.1"/>
    <property type="molecule type" value="Transcribed_RNA"/>
</dbReference>
<name>A0A0A9YI54_LYGHE</name>
<organism evidence="1">
    <name type="scientific">Lygus hesperus</name>
    <name type="common">Western plant bug</name>
    <dbReference type="NCBI Taxonomy" id="30085"/>
    <lineage>
        <taxon>Eukaryota</taxon>
        <taxon>Metazoa</taxon>
        <taxon>Ecdysozoa</taxon>
        <taxon>Arthropoda</taxon>
        <taxon>Hexapoda</taxon>
        <taxon>Insecta</taxon>
        <taxon>Pterygota</taxon>
        <taxon>Neoptera</taxon>
        <taxon>Paraneoptera</taxon>
        <taxon>Hemiptera</taxon>
        <taxon>Heteroptera</taxon>
        <taxon>Panheteroptera</taxon>
        <taxon>Cimicomorpha</taxon>
        <taxon>Miridae</taxon>
        <taxon>Mirini</taxon>
        <taxon>Lygus</taxon>
    </lineage>
</organism>
<reference evidence="1" key="2">
    <citation type="submission" date="2014-07" db="EMBL/GenBank/DDBJ databases">
        <authorList>
            <person name="Hull J."/>
        </authorList>
    </citation>
    <scope>NUCLEOTIDE SEQUENCE</scope>
</reference>
<reference evidence="1" key="1">
    <citation type="journal article" date="2014" name="PLoS ONE">
        <title>Transcriptome-Based Identification of ABC Transporters in the Western Tarnished Plant Bug Lygus hesperus.</title>
        <authorList>
            <person name="Hull J.J."/>
            <person name="Chaney K."/>
            <person name="Geib S.M."/>
            <person name="Fabrick J.A."/>
            <person name="Brent C.S."/>
            <person name="Walsh D."/>
            <person name="Lavine L.C."/>
        </authorList>
    </citation>
    <scope>NUCLEOTIDE SEQUENCE</scope>
</reference>